<dbReference type="Pfam" id="PF13715">
    <property type="entry name" value="CarbopepD_reg_2"/>
    <property type="match status" value="1"/>
</dbReference>
<dbReference type="InterPro" id="IPR036942">
    <property type="entry name" value="Beta-barrel_TonB_sf"/>
</dbReference>
<evidence type="ECO:0000313" key="5">
    <source>
        <dbReference type="EMBL" id="QAA82579.1"/>
    </source>
</evidence>
<dbReference type="EMBL" id="CP034951">
    <property type="protein sequence ID" value="QAA82579.1"/>
    <property type="molecule type" value="Genomic_DNA"/>
</dbReference>
<reference evidence="5 6" key="1">
    <citation type="submission" date="2019-01" db="EMBL/GenBank/DDBJ databases">
        <title>Complete genome sequencing of Aequorivita sp. H23M31.</title>
        <authorList>
            <person name="Bae J.-W."/>
        </authorList>
    </citation>
    <scope>NUCLEOTIDE SEQUENCE [LARGE SCALE GENOMIC DNA]</scope>
    <source>
        <strain evidence="5 6">H23M31</strain>
    </source>
</reference>
<dbReference type="OrthoDB" id="1453181at2"/>
<keyword evidence="2" id="KW-0472">Membrane</keyword>
<keyword evidence="6" id="KW-1185">Reference proteome</keyword>
<keyword evidence="4" id="KW-0732">Signal</keyword>
<feature type="chain" id="PRO_5019086639" evidence="4">
    <location>
        <begin position="21"/>
        <end position="929"/>
    </location>
</feature>
<name>A0A410G5P3_9FLAO</name>
<dbReference type="RefSeq" id="WP_128250944.1">
    <property type="nucleotide sequence ID" value="NZ_CP034951.1"/>
</dbReference>
<keyword evidence="3" id="KW-0998">Cell outer membrane</keyword>
<dbReference type="SUPFAM" id="SSF56935">
    <property type="entry name" value="Porins"/>
    <property type="match status" value="1"/>
</dbReference>
<dbReference type="GO" id="GO:0009279">
    <property type="term" value="C:cell outer membrane"/>
    <property type="evidence" value="ECO:0007669"/>
    <property type="project" value="UniProtKB-SubCell"/>
</dbReference>
<dbReference type="KEGG" id="aev:EI546_12995"/>
<dbReference type="SUPFAM" id="SSF49464">
    <property type="entry name" value="Carboxypeptidase regulatory domain-like"/>
    <property type="match status" value="1"/>
</dbReference>
<dbReference type="InterPro" id="IPR008969">
    <property type="entry name" value="CarboxyPept-like_regulatory"/>
</dbReference>
<feature type="signal peptide" evidence="4">
    <location>
        <begin position="1"/>
        <end position="20"/>
    </location>
</feature>
<keyword evidence="5" id="KW-0675">Receptor</keyword>
<evidence type="ECO:0000256" key="2">
    <source>
        <dbReference type="ARBA" id="ARBA00023136"/>
    </source>
</evidence>
<evidence type="ECO:0000313" key="6">
    <source>
        <dbReference type="Proteomes" id="UP000285517"/>
    </source>
</evidence>
<sequence>MNRFILVICAVFLVGFTTLAQDTSVTGKVLDTYSSEPIPGVEVSLMGSNFNAQTDSNGVYTISGQNLPVGEQILLFSKSGYLTQRVPITVPDSGISEMATLLLAVDLAEVESQIGVISLSDDQLDDDDGTSYNVSGLLQASKDVFLNAASYDFSATFFRPRGYDSEDGKVLINGLEMNKLYDGRPQWSNWGGLNDVQRNQMFSMGITPNEYTFGDLAGTTNIIMRASQYRKGGRISYAAGNRSYRGRIMGSYSSGLLANGWAYSVLVSRRFADEGYNEGTLYDANSFFASVERKLNEKHSLNLTAFYTPNRRGKSSANTQEVYDLKGTRYNSYWGEQDGEIRNSRIKEVEEPVVMLNHYWDITENVELNTNVGYQFGKIGNSRLGYDNAPNPDPSYYQKLPSYFMADPNGPNYEGAYRAYSSFVNDGQINWQDIYETNVFYGGTSRYYLYEDRNDDNQIMANSILNARLTDRIALTAAVNYKNLNSHSYANMLDLLGGNGYLDVDTFNQGDAAQNDLNNPNRVVGTGDTFKYNYEFDATEYGGFVQSQFSYSAVDFYIAAKAGKMSYQRNGLYRSGLFANDNESFGKSEKLDFTTYGAKTGATYKITGKHALEINGAYFTDAPSLRNSFSNSRQSNAVVKGLTEEKSMNIDGSYIYRTPFIKARVTGYYTLLQDASEISFFYADGISVQGRSATTAFVQEVLTNVDKRNVGGEFGIEAQVTPTIKLKGAAAIGQNTYDNNPNLYISSDFGGDVYQGTNDRITSVDYGKSYLKGYKVAGGPQQAYQIGFEYRDPAFWWFGATVNYFNNAYLDVSPLARTKNFYMDSDGIPFNDYDEDTSRRLLKQEKFDDYMLVNLVGGKSWRIKGYYVGLFASVSNIFDKEYKTGGFEQGRNANYRTLSKDASLDTRVFGPKYWYGYGANYYLNVYVRF</sequence>
<accession>A0A410G5P3</accession>
<dbReference type="Proteomes" id="UP000285517">
    <property type="component" value="Chromosome"/>
</dbReference>
<evidence type="ECO:0000256" key="1">
    <source>
        <dbReference type="ARBA" id="ARBA00004442"/>
    </source>
</evidence>
<protein>
    <submittedName>
        <fullName evidence="5">TonB-dependent receptor</fullName>
    </submittedName>
</protein>
<dbReference type="Gene3D" id="2.60.40.1120">
    <property type="entry name" value="Carboxypeptidase-like, regulatory domain"/>
    <property type="match status" value="1"/>
</dbReference>
<comment type="subcellular location">
    <subcellularLocation>
        <location evidence="1">Cell outer membrane</location>
    </subcellularLocation>
</comment>
<organism evidence="5 6">
    <name type="scientific">Aequorivita ciconiae</name>
    <dbReference type="NCBI Taxonomy" id="2494375"/>
    <lineage>
        <taxon>Bacteria</taxon>
        <taxon>Pseudomonadati</taxon>
        <taxon>Bacteroidota</taxon>
        <taxon>Flavobacteriia</taxon>
        <taxon>Flavobacteriales</taxon>
        <taxon>Flavobacteriaceae</taxon>
        <taxon>Aequorivita</taxon>
    </lineage>
</organism>
<dbReference type="AlphaFoldDB" id="A0A410G5P3"/>
<proteinExistence type="predicted"/>
<evidence type="ECO:0000256" key="4">
    <source>
        <dbReference type="SAM" id="SignalP"/>
    </source>
</evidence>
<evidence type="ECO:0000256" key="3">
    <source>
        <dbReference type="ARBA" id="ARBA00023237"/>
    </source>
</evidence>
<dbReference type="Gene3D" id="2.40.170.20">
    <property type="entry name" value="TonB-dependent receptor, beta-barrel domain"/>
    <property type="match status" value="1"/>
</dbReference>
<gene>
    <name evidence="5" type="ORF">EI546_12995</name>
</gene>